<dbReference type="VEuPathDB" id="GiardiaDB:GL50803_00137688"/>
<dbReference type="Proteomes" id="UP000018040">
    <property type="component" value="Unassembled WGS sequence"/>
</dbReference>
<dbReference type="GO" id="GO:0004674">
    <property type="term" value="F:protein serine/threonine kinase activity"/>
    <property type="evidence" value="ECO:0007669"/>
    <property type="project" value="UniProtKB-KW"/>
</dbReference>
<dbReference type="AlphaFoldDB" id="V6TMD4"/>
<evidence type="ECO:0000313" key="2">
    <source>
        <dbReference type="EMBL" id="ESU39886.1"/>
    </source>
</evidence>
<reference evidence="3" key="1">
    <citation type="submission" date="2012-02" db="EMBL/GenBank/DDBJ databases">
        <title>Genome sequencing of Giardia lamblia Genotypes A2 and B isolates (DH and GS) and comparative analysis with the genomes of Genotypes A1 and E (WB and Pig).</title>
        <authorList>
            <person name="Adam R."/>
            <person name="Dahlstrom E."/>
            <person name="Martens C."/>
            <person name="Bruno D."/>
            <person name="Barbian K."/>
            <person name="Porcella S.F."/>
            <person name="Nash T."/>
        </authorList>
    </citation>
    <scope>NUCLEOTIDE SEQUENCE</scope>
    <source>
        <strain evidence="3">GS</strain>
    </source>
</reference>
<keyword evidence="2" id="KW-0723">Serine/threonine-protein kinase</keyword>
<keyword evidence="2" id="KW-0808">Transferase</keyword>
<accession>V6TMD4</accession>
<dbReference type="VEuPathDB" id="GiardiaDB:DHA2_150994"/>
<feature type="compositionally biased region" description="Low complexity" evidence="1">
    <location>
        <begin position="250"/>
        <end position="259"/>
    </location>
</feature>
<evidence type="ECO:0000313" key="3">
    <source>
        <dbReference type="Proteomes" id="UP000018040"/>
    </source>
</evidence>
<proteinExistence type="predicted"/>
<organism evidence="2 3">
    <name type="scientific">Giardia intestinalis</name>
    <name type="common">Giardia lamblia</name>
    <dbReference type="NCBI Taxonomy" id="5741"/>
    <lineage>
        <taxon>Eukaryota</taxon>
        <taxon>Metamonada</taxon>
        <taxon>Diplomonadida</taxon>
        <taxon>Hexamitidae</taxon>
        <taxon>Giardiinae</taxon>
        <taxon>Giardia</taxon>
    </lineage>
</organism>
<reference evidence="2 3" key="2">
    <citation type="journal article" date="2013" name="Genome Biol. Evol.">
        <title>Genome sequencing of Giardia lamblia genotypes A2 and B isolates (DH and GS) and comparative analysis with the genomes of genotypes A1 and E (WB and Pig).</title>
        <authorList>
            <person name="Adam R.D."/>
            <person name="Dahlstrom E.W."/>
            <person name="Martens C.A."/>
            <person name="Bruno D.P."/>
            <person name="Barbian K.D."/>
            <person name="Ricklefs S.M."/>
            <person name="Hernandez M.M."/>
            <person name="Narla N.P."/>
            <person name="Patel R.B."/>
            <person name="Porcella S.F."/>
            <person name="Nash T.E."/>
        </authorList>
    </citation>
    <scope>NUCLEOTIDE SEQUENCE [LARGE SCALE GENOMIC DNA]</scope>
    <source>
        <strain evidence="2 3">GS</strain>
    </source>
</reference>
<gene>
    <name evidence="2" type="ORF">GSB_155169</name>
</gene>
<sequence>QRKFIHRRGGLAPFTNDSPLDLSRYQIERTGEGFANSKDTCFLYALKQSKQLSDEEIRYAAFHINQAAVTFNMADAIGKRLHMHMDGRVVLKGSTGRDLPDGVSLRNIHLGFDFNQALPYSKCYINHIKVMMEHKAFPTNANIRGVYLRDSFDPVTREPCQRLVVEYHRDDDIHTCTSRDLILALHEQGLLPPIRTDDALAIKESFIREEHYEEDVLEYCEGQLKEIVPAKRPKMPQRVWFADFETTTSTTRSSSASTERTTRRRPSGCGTTRASSRWSSPPSRASPSSAAPSRCTSTI</sequence>
<comment type="caution">
    <text evidence="2">The sequence shown here is derived from an EMBL/GenBank/DDBJ whole genome shotgun (WGS) entry which is preliminary data.</text>
</comment>
<name>V6TMD4_GIAIN</name>
<dbReference type="VEuPathDB" id="GiardiaDB:QR46_4698"/>
<feature type="compositionally biased region" description="Low complexity" evidence="1">
    <location>
        <begin position="271"/>
        <end position="299"/>
    </location>
</feature>
<feature type="non-terminal residue" evidence="2">
    <location>
        <position position="1"/>
    </location>
</feature>
<dbReference type="EMBL" id="AHHH01000439">
    <property type="protein sequence ID" value="ESU39886.1"/>
    <property type="molecule type" value="Genomic_DNA"/>
</dbReference>
<keyword evidence="2" id="KW-0418">Kinase</keyword>
<evidence type="ECO:0000256" key="1">
    <source>
        <dbReference type="SAM" id="MobiDB-lite"/>
    </source>
</evidence>
<feature type="region of interest" description="Disordered" evidence="1">
    <location>
        <begin position="250"/>
        <end position="299"/>
    </location>
</feature>
<protein>
    <submittedName>
        <fullName evidence="2">Serine/threonine protein kinase</fullName>
    </submittedName>
</protein>